<dbReference type="GO" id="GO:0016491">
    <property type="term" value="F:oxidoreductase activity"/>
    <property type="evidence" value="ECO:0007669"/>
    <property type="project" value="UniProtKB-KW"/>
</dbReference>
<dbReference type="AlphaFoldDB" id="A0A1Y2LD53"/>
<dbReference type="PIRSF" id="PIRSF000103">
    <property type="entry name" value="HIBADH"/>
    <property type="match status" value="1"/>
</dbReference>
<evidence type="ECO:0000313" key="7">
    <source>
        <dbReference type="Proteomes" id="UP000193396"/>
    </source>
</evidence>
<feature type="active site" evidence="3">
    <location>
        <position position="172"/>
    </location>
</feature>
<dbReference type="InterPro" id="IPR015815">
    <property type="entry name" value="HIBADH-related"/>
</dbReference>
<dbReference type="GO" id="GO:0051287">
    <property type="term" value="F:NAD binding"/>
    <property type="evidence" value="ECO:0007669"/>
    <property type="project" value="InterPro"/>
</dbReference>
<protein>
    <submittedName>
        <fullName evidence="6">NADPH oxidoreductase</fullName>
    </submittedName>
</protein>
<dbReference type="EMBL" id="JFKB01000005">
    <property type="protein sequence ID" value="OSQ48375.1"/>
    <property type="molecule type" value="Genomic_DNA"/>
</dbReference>
<dbReference type="RefSeq" id="WP_085617974.1">
    <property type="nucleotide sequence ID" value="NZ_JFKB01000005.1"/>
</dbReference>
<dbReference type="PANTHER" id="PTHR43060">
    <property type="entry name" value="3-HYDROXYISOBUTYRATE DEHYDROGENASE-LIKE 1, MITOCHONDRIAL-RELATED"/>
    <property type="match status" value="1"/>
</dbReference>
<dbReference type="InterPro" id="IPR006115">
    <property type="entry name" value="6PGDH_NADP-bd"/>
</dbReference>
<dbReference type="Proteomes" id="UP000193396">
    <property type="component" value="Unassembled WGS sequence"/>
</dbReference>
<dbReference type="Pfam" id="PF03446">
    <property type="entry name" value="NAD_binding_2"/>
    <property type="match status" value="1"/>
</dbReference>
<dbReference type="GO" id="GO:0050661">
    <property type="term" value="F:NADP binding"/>
    <property type="evidence" value="ECO:0007669"/>
    <property type="project" value="InterPro"/>
</dbReference>
<comment type="caution">
    <text evidence="6">The sequence shown here is derived from an EMBL/GenBank/DDBJ whole genome shotgun (WGS) entry which is preliminary data.</text>
</comment>
<dbReference type="SUPFAM" id="SSF51735">
    <property type="entry name" value="NAD(P)-binding Rossmann-fold domains"/>
    <property type="match status" value="1"/>
</dbReference>
<dbReference type="Gene3D" id="3.40.50.720">
    <property type="entry name" value="NAD(P)-binding Rossmann-like Domain"/>
    <property type="match status" value="1"/>
</dbReference>
<proteinExistence type="predicted"/>
<dbReference type="PANTHER" id="PTHR43060:SF15">
    <property type="entry name" value="3-HYDROXYISOBUTYRATE DEHYDROGENASE-LIKE 1, MITOCHONDRIAL-RELATED"/>
    <property type="match status" value="1"/>
</dbReference>
<organism evidence="6 7">
    <name type="scientific">Thalassospira alkalitolerans</name>
    <dbReference type="NCBI Taxonomy" id="1293890"/>
    <lineage>
        <taxon>Bacteria</taxon>
        <taxon>Pseudomonadati</taxon>
        <taxon>Pseudomonadota</taxon>
        <taxon>Alphaproteobacteria</taxon>
        <taxon>Rhodospirillales</taxon>
        <taxon>Thalassospiraceae</taxon>
        <taxon>Thalassospira</taxon>
    </lineage>
</organism>
<evidence type="ECO:0000256" key="3">
    <source>
        <dbReference type="PIRSR" id="PIRSR000103-1"/>
    </source>
</evidence>
<dbReference type="InterPro" id="IPR013328">
    <property type="entry name" value="6PGD_dom2"/>
</dbReference>
<dbReference type="InterPro" id="IPR036291">
    <property type="entry name" value="NAD(P)-bd_dom_sf"/>
</dbReference>
<dbReference type="OrthoDB" id="7340804at2"/>
<evidence type="ECO:0000259" key="5">
    <source>
        <dbReference type="Pfam" id="PF14833"/>
    </source>
</evidence>
<dbReference type="STRING" id="1293890.TALK_08890"/>
<dbReference type="Gene3D" id="1.10.1040.10">
    <property type="entry name" value="N-(1-d-carboxylethyl)-l-norvaline Dehydrogenase, domain 2"/>
    <property type="match status" value="1"/>
</dbReference>
<keyword evidence="7" id="KW-1185">Reference proteome</keyword>
<dbReference type="SUPFAM" id="SSF48179">
    <property type="entry name" value="6-phosphogluconate dehydrogenase C-terminal domain-like"/>
    <property type="match status" value="1"/>
</dbReference>
<keyword evidence="2" id="KW-0520">NAD</keyword>
<feature type="domain" description="3-hydroxyisobutyrate dehydrogenase-like NAD-binding" evidence="5">
    <location>
        <begin position="166"/>
        <end position="286"/>
    </location>
</feature>
<name>A0A1Y2LD53_9PROT</name>
<evidence type="ECO:0000259" key="4">
    <source>
        <dbReference type="Pfam" id="PF03446"/>
    </source>
</evidence>
<gene>
    <name evidence="6" type="ORF">TALK_08890</name>
</gene>
<feature type="domain" description="6-phosphogluconate dehydrogenase NADP-binding" evidence="4">
    <location>
        <begin position="4"/>
        <end position="163"/>
    </location>
</feature>
<evidence type="ECO:0000313" key="6">
    <source>
        <dbReference type="EMBL" id="OSQ48375.1"/>
    </source>
</evidence>
<sequence>MTQKIGFLGAGRMASAMISRLLEKGYQVRVWNRSADKVAPLAAKGAIACVTPADAATGVDVVISFMADDTAAETVWLGNSGAVSTMEPGTVAIECSTLSHGFVLELSAKINANGCPYIDAPVTAIPAQVAAGETMFLIGADNAVLDRVRPIMDAVANRIIHFGPIGSGTVYKLMNNLLGAVHIAAAAELVAVAQKAGLDGKLVAEAFTNGAVASRVGVMTIPGMISGNHKEGVHFTTALRAKDAGYAMWLADELGLDLPVGRSATEMFDRAIEAGLGDLGQSAVLETIRGK</sequence>
<dbReference type="InterPro" id="IPR008927">
    <property type="entry name" value="6-PGluconate_DH-like_C_sf"/>
</dbReference>
<evidence type="ECO:0000256" key="2">
    <source>
        <dbReference type="ARBA" id="ARBA00023027"/>
    </source>
</evidence>
<keyword evidence="1" id="KW-0560">Oxidoreductase</keyword>
<reference evidence="6 7" key="1">
    <citation type="submission" date="2014-03" db="EMBL/GenBank/DDBJ databases">
        <title>The draft genome sequence of Thalassospira alkalitolerans JCM 18968.</title>
        <authorList>
            <person name="Lai Q."/>
            <person name="Shao Z."/>
        </authorList>
    </citation>
    <scope>NUCLEOTIDE SEQUENCE [LARGE SCALE GENOMIC DNA]</scope>
    <source>
        <strain evidence="6 7">JCM 18968</strain>
    </source>
</reference>
<dbReference type="InterPro" id="IPR029154">
    <property type="entry name" value="HIBADH-like_NADP-bd"/>
</dbReference>
<dbReference type="Pfam" id="PF14833">
    <property type="entry name" value="NAD_binding_11"/>
    <property type="match status" value="1"/>
</dbReference>
<accession>A0A1Y2LD53</accession>
<evidence type="ECO:0000256" key="1">
    <source>
        <dbReference type="ARBA" id="ARBA00023002"/>
    </source>
</evidence>